<proteinExistence type="predicted"/>
<accession>A0A1E7LW28</accession>
<feature type="region of interest" description="Disordered" evidence="1">
    <location>
        <begin position="74"/>
        <end position="110"/>
    </location>
</feature>
<sequence>MLIAAEATASEATPRSAARRDRALEPRAAMPRAVPNQSSPWLALRLSLGSSGSAPGQCRPATLWKTARSRPWSQCRTRSAAGAADDGRDDDMGDMAQRIPGRPPMNQQAR</sequence>
<keyword evidence="3" id="KW-1185">Reference proteome</keyword>
<evidence type="ECO:0000313" key="3">
    <source>
        <dbReference type="Proteomes" id="UP000175971"/>
    </source>
</evidence>
<feature type="region of interest" description="Disordered" evidence="1">
    <location>
        <begin position="1"/>
        <end position="38"/>
    </location>
</feature>
<evidence type="ECO:0000313" key="2">
    <source>
        <dbReference type="EMBL" id="OEV20328.1"/>
    </source>
</evidence>
<gene>
    <name evidence="2" type="ORF">AN221_12760</name>
</gene>
<dbReference type="EMBL" id="LJGZ01000025">
    <property type="protein sequence ID" value="OEV20328.1"/>
    <property type="molecule type" value="Genomic_DNA"/>
</dbReference>
<evidence type="ECO:0000256" key="1">
    <source>
        <dbReference type="SAM" id="MobiDB-lite"/>
    </source>
</evidence>
<name>A0A1E7LW28_9ACTN</name>
<protein>
    <submittedName>
        <fullName evidence="2">Uncharacterized protein</fullName>
    </submittedName>
</protein>
<reference evidence="2 3" key="1">
    <citation type="journal article" date="2016" name="Front. Microbiol.">
        <title>Comparative Genomics Analysis of Streptomyces Species Reveals Their Adaptation to the Marine Environment and Their Diversity at the Genomic Level.</title>
        <authorList>
            <person name="Tian X."/>
            <person name="Zhang Z."/>
            <person name="Yang T."/>
            <person name="Chen M."/>
            <person name="Li J."/>
            <person name="Chen F."/>
            <person name="Yang J."/>
            <person name="Li W."/>
            <person name="Zhang B."/>
            <person name="Zhang Z."/>
            <person name="Wu J."/>
            <person name="Zhang C."/>
            <person name="Long L."/>
            <person name="Xiao J."/>
        </authorList>
    </citation>
    <scope>NUCLEOTIDE SEQUENCE [LARGE SCALE GENOMIC DNA]</scope>
    <source>
        <strain evidence="2 3">SCSIO M10372</strain>
    </source>
</reference>
<dbReference type="Proteomes" id="UP000175971">
    <property type="component" value="Unassembled WGS sequence"/>
</dbReference>
<organism evidence="2 3">
    <name type="scientific">Streptomyces nanshensis</name>
    <dbReference type="NCBI Taxonomy" id="518642"/>
    <lineage>
        <taxon>Bacteria</taxon>
        <taxon>Bacillati</taxon>
        <taxon>Actinomycetota</taxon>
        <taxon>Actinomycetes</taxon>
        <taxon>Kitasatosporales</taxon>
        <taxon>Streptomycetaceae</taxon>
        <taxon>Streptomyces</taxon>
    </lineage>
</organism>
<comment type="caution">
    <text evidence="2">The sequence shown here is derived from an EMBL/GenBank/DDBJ whole genome shotgun (WGS) entry which is preliminary data.</text>
</comment>
<dbReference type="AlphaFoldDB" id="A0A1E7LW28"/>